<dbReference type="InterPro" id="IPR011008">
    <property type="entry name" value="Dimeric_a/b-barrel"/>
</dbReference>
<dbReference type="Gene3D" id="3.30.70.1060">
    <property type="entry name" value="Dimeric alpha+beta barrel"/>
    <property type="match status" value="1"/>
</dbReference>
<evidence type="ECO:0008006" key="3">
    <source>
        <dbReference type="Google" id="ProtNLM"/>
    </source>
</evidence>
<dbReference type="Proteomes" id="UP000319576">
    <property type="component" value="Chromosome"/>
</dbReference>
<dbReference type="SUPFAM" id="SSF54909">
    <property type="entry name" value="Dimeric alpha+beta barrel"/>
    <property type="match status" value="1"/>
</dbReference>
<evidence type="ECO:0000313" key="2">
    <source>
        <dbReference type="Proteomes" id="UP000319576"/>
    </source>
</evidence>
<accession>A0A517Y3J6</accession>
<sequence>MAKYLISFPSAAMVVPDGEWDAVVRDSHAVIDEAKAAGVYVFGGGIDEGVPPALVSADGAVAAGGYPWAPPLTGGLAVLELPSRAGAVCCSVGFGGLRASRRRGTSRARRPRALAG</sequence>
<organism evidence="1 2">
    <name type="scientific">Urbifossiella limnaea</name>
    <dbReference type="NCBI Taxonomy" id="2528023"/>
    <lineage>
        <taxon>Bacteria</taxon>
        <taxon>Pseudomonadati</taxon>
        <taxon>Planctomycetota</taxon>
        <taxon>Planctomycetia</taxon>
        <taxon>Gemmatales</taxon>
        <taxon>Gemmataceae</taxon>
        <taxon>Urbifossiella</taxon>
    </lineage>
</organism>
<keyword evidence="2" id="KW-1185">Reference proteome</keyword>
<dbReference type="AlphaFoldDB" id="A0A517Y3J6"/>
<protein>
    <recommendedName>
        <fullName evidence="3">Transcription initiation protein</fullName>
    </recommendedName>
</protein>
<proteinExistence type="predicted"/>
<dbReference type="KEGG" id="uli:ETAA1_63350"/>
<dbReference type="RefSeq" id="WP_202920545.1">
    <property type="nucleotide sequence ID" value="NZ_CP036273.1"/>
</dbReference>
<reference evidence="1 2" key="1">
    <citation type="submission" date="2019-02" db="EMBL/GenBank/DDBJ databases">
        <title>Deep-cultivation of Planctomycetes and their phenomic and genomic characterization uncovers novel biology.</title>
        <authorList>
            <person name="Wiegand S."/>
            <person name="Jogler M."/>
            <person name="Boedeker C."/>
            <person name="Pinto D."/>
            <person name="Vollmers J."/>
            <person name="Rivas-Marin E."/>
            <person name="Kohn T."/>
            <person name="Peeters S.H."/>
            <person name="Heuer A."/>
            <person name="Rast P."/>
            <person name="Oberbeckmann S."/>
            <person name="Bunk B."/>
            <person name="Jeske O."/>
            <person name="Meyerdierks A."/>
            <person name="Storesund J.E."/>
            <person name="Kallscheuer N."/>
            <person name="Luecker S."/>
            <person name="Lage O.M."/>
            <person name="Pohl T."/>
            <person name="Merkel B.J."/>
            <person name="Hornburger P."/>
            <person name="Mueller R.-W."/>
            <person name="Bruemmer F."/>
            <person name="Labrenz M."/>
            <person name="Spormann A.M."/>
            <person name="Op den Camp H."/>
            <person name="Overmann J."/>
            <person name="Amann R."/>
            <person name="Jetten M.S.M."/>
            <person name="Mascher T."/>
            <person name="Medema M.H."/>
            <person name="Devos D.P."/>
            <person name="Kaster A.-K."/>
            <person name="Ovreas L."/>
            <person name="Rohde M."/>
            <person name="Galperin M.Y."/>
            <person name="Jogler C."/>
        </authorList>
    </citation>
    <scope>NUCLEOTIDE SEQUENCE [LARGE SCALE GENOMIC DNA]</scope>
    <source>
        <strain evidence="1 2">ETA_A1</strain>
    </source>
</reference>
<name>A0A517Y3J6_9BACT</name>
<evidence type="ECO:0000313" key="1">
    <source>
        <dbReference type="EMBL" id="QDU24321.1"/>
    </source>
</evidence>
<gene>
    <name evidence="1" type="ORF">ETAA1_63350</name>
</gene>
<dbReference type="EMBL" id="CP036273">
    <property type="protein sequence ID" value="QDU24321.1"/>
    <property type="molecule type" value="Genomic_DNA"/>
</dbReference>